<keyword evidence="2" id="KW-1185">Reference proteome</keyword>
<gene>
    <name evidence="1" type="ORF">QC763_0054550</name>
</gene>
<evidence type="ECO:0000313" key="2">
    <source>
        <dbReference type="Proteomes" id="UP001326199"/>
    </source>
</evidence>
<comment type="caution">
    <text evidence="1">The sequence shown here is derived from an EMBL/GenBank/DDBJ whole genome shotgun (WGS) entry which is preliminary data.</text>
</comment>
<protein>
    <submittedName>
        <fullName evidence="1">Uncharacterized protein</fullName>
    </submittedName>
</protein>
<name>A0ABR0HGG2_9PEZI</name>
<dbReference type="Proteomes" id="UP001326199">
    <property type="component" value="Unassembled WGS sequence"/>
</dbReference>
<sequence length="60" mass="6431">MNQLHLISSADRLGGRVSSTPSRSGRIHRGAAFSLRCKPLKSYSGSPLPLLSIISNKLTP</sequence>
<reference evidence="1 2" key="1">
    <citation type="journal article" date="2023" name="bioRxiv">
        <title>High-quality genome assemblies of four members of thePodospora anserinaspecies complex.</title>
        <authorList>
            <person name="Ament-Velasquez S.L."/>
            <person name="Vogan A.A."/>
            <person name="Wallerman O."/>
            <person name="Hartmann F."/>
            <person name="Gautier V."/>
            <person name="Silar P."/>
            <person name="Giraud T."/>
            <person name="Johannesson H."/>
        </authorList>
    </citation>
    <scope>NUCLEOTIDE SEQUENCE [LARGE SCALE GENOMIC DNA]</scope>
    <source>
        <strain evidence="1 2">CBS 411.78</strain>
    </source>
</reference>
<accession>A0ABR0HGG2</accession>
<proteinExistence type="predicted"/>
<evidence type="ECO:0000313" key="1">
    <source>
        <dbReference type="EMBL" id="KAK4667165.1"/>
    </source>
</evidence>
<dbReference type="EMBL" id="JAFFHB010000004">
    <property type="protein sequence ID" value="KAK4667165.1"/>
    <property type="molecule type" value="Genomic_DNA"/>
</dbReference>
<dbReference type="GeneID" id="87925858"/>
<organism evidence="1 2">
    <name type="scientific">Podospora pseudopauciseta</name>
    <dbReference type="NCBI Taxonomy" id="2093780"/>
    <lineage>
        <taxon>Eukaryota</taxon>
        <taxon>Fungi</taxon>
        <taxon>Dikarya</taxon>
        <taxon>Ascomycota</taxon>
        <taxon>Pezizomycotina</taxon>
        <taxon>Sordariomycetes</taxon>
        <taxon>Sordariomycetidae</taxon>
        <taxon>Sordariales</taxon>
        <taxon>Podosporaceae</taxon>
        <taxon>Podospora</taxon>
    </lineage>
</organism>
<dbReference type="RefSeq" id="XP_062767131.1">
    <property type="nucleotide sequence ID" value="XM_062905798.1"/>
</dbReference>